<sequence length="244" mass="26947">MQASFNYERMQSGGFMFAQIPLLKKIYKNDKQGLKDAMVDNLEFINTSPHLAGFLMGLLISMEEGHEDRETIRALRTALFPPLAGIGDAIFWFTVLPILAGICSSLAVSGSILGPLLFFIAYCLIFASRFYTTNLGYNLGVKAIPIIKAQSEKIGKAASVLGVTVIGGLIASYVHINVLTKFVINKSSTLSLQTGFFDRIFPNILSFGYVFFLYYLLKNKKANPIWLIAGTFVLVLVLSYFGIL</sequence>
<evidence type="ECO:0000256" key="6">
    <source>
        <dbReference type="ARBA" id="ARBA00022692"/>
    </source>
</evidence>
<gene>
    <name evidence="10" type="ORF">RT41_GL001768</name>
</gene>
<keyword evidence="3" id="KW-1003">Cell membrane</keyword>
<evidence type="ECO:0000256" key="5">
    <source>
        <dbReference type="ARBA" id="ARBA00022683"/>
    </source>
</evidence>
<evidence type="ECO:0000256" key="7">
    <source>
        <dbReference type="ARBA" id="ARBA00022989"/>
    </source>
</evidence>
<dbReference type="STRING" id="1291764.GCA_001311235_02216"/>
<evidence type="ECO:0000313" key="11">
    <source>
        <dbReference type="Proteomes" id="UP000218181"/>
    </source>
</evidence>
<keyword evidence="11" id="KW-1185">Reference proteome</keyword>
<evidence type="ECO:0000313" key="10">
    <source>
        <dbReference type="EMBL" id="PCR99655.1"/>
    </source>
</evidence>
<keyword evidence="2" id="KW-0813">Transport</keyword>
<evidence type="ECO:0000256" key="1">
    <source>
        <dbReference type="ARBA" id="ARBA00004651"/>
    </source>
</evidence>
<dbReference type="GO" id="GO:0005886">
    <property type="term" value="C:plasma membrane"/>
    <property type="evidence" value="ECO:0007669"/>
    <property type="project" value="UniProtKB-SubCell"/>
</dbReference>
<evidence type="ECO:0000256" key="9">
    <source>
        <dbReference type="SAM" id="Phobius"/>
    </source>
</evidence>
<protein>
    <submittedName>
        <fullName evidence="10">PTS N-acetylgalactosamine transporter subunit IID</fullName>
    </submittedName>
</protein>
<accession>A0A2A5RKD5</accession>
<keyword evidence="7 9" id="KW-1133">Transmembrane helix</keyword>
<dbReference type="InterPro" id="IPR004704">
    <property type="entry name" value="PTS_IID_man"/>
</dbReference>
<feature type="transmembrane region" description="Helical" evidence="9">
    <location>
        <begin position="157"/>
        <end position="176"/>
    </location>
</feature>
<dbReference type="PROSITE" id="PS51108">
    <property type="entry name" value="PTS_EIID"/>
    <property type="match status" value="1"/>
</dbReference>
<comment type="subcellular location">
    <subcellularLocation>
        <location evidence="1">Cell membrane</location>
        <topology evidence="1">Multi-pass membrane protein</topology>
    </subcellularLocation>
</comment>
<dbReference type="AlphaFoldDB" id="A0A2A5RKD5"/>
<feature type="transmembrane region" description="Helical" evidence="9">
    <location>
        <begin position="196"/>
        <end position="217"/>
    </location>
</feature>
<keyword evidence="4" id="KW-0762">Sugar transport</keyword>
<evidence type="ECO:0000256" key="2">
    <source>
        <dbReference type="ARBA" id="ARBA00022448"/>
    </source>
</evidence>
<feature type="transmembrane region" description="Helical" evidence="9">
    <location>
        <begin position="79"/>
        <end position="100"/>
    </location>
</feature>
<keyword evidence="8 9" id="KW-0472">Membrane</keyword>
<evidence type="ECO:0000256" key="4">
    <source>
        <dbReference type="ARBA" id="ARBA00022597"/>
    </source>
</evidence>
<dbReference type="EMBL" id="JXJU01000007">
    <property type="protein sequence ID" value="PCR99655.1"/>
    <property type="molecule type" value="Genomic_DNA"/>
</dbReference>
<keyword evidence="6 9" id="KW-0812">Transmembrane</keyword>
<reference evidence="10 11" key="1">
    <citation type="submission" date="2014-12" db="EMBL/GenBank/DDBJ databases">
        <title>Draft genome sequences of 10 type strains of Lactococcus.</title>
        <authorList>
            <person name="Sun Z."/>
            <person name="Zhong Z."/>
            <person name="Liu W."/>
            <person name="Zhang W."/>
            <person name="Zhang H."/>
        </authorList>
    </citation>
    <scope>NUCLEOTIDE SEQUENCE [LARGE SCALE GENOMIC DNA]</scope>
    <source>
        <strain evidence="10 11">JCM 16395</strain>
    </source>
</reference>
<dbReference type="GO" id="GO:0009401">
    <property type="term" value="P:phosphoenolpyruvate-dependent sugar phosphotransferase system"/>
    <property type="evidence" value="ECO:0007669"/>
    <property type="project" value="UniProtKB-KW"/>
</dbReference>
<evidence type="ECO:0000256" key="3">
    <source>
        <dbReference type="ARBA" id="ARBA00022475"/>
    </source>
</evidence>
<dbReference type="PANTHER" id="PTHR32502:SF5">
    <property type="entry name" value="N-ACETYLGALACTOSAMINE PERMEASE IID COMPONENT-RELATED"/>
    <property type="match status" value="1"/>
</dbReference>
<evidence type="ECO:0000256" key="8">
    <source>
        <dbReference type="ARBA" id="ARBA00023136"/>
    </source>
</evidence>
<proteinExistence type="predicted"/>
<dbReference type="PANTHER" id="PTHR32502">
    <property type="entry name" value="N-ACETYLGALACTOSAMINE PERMEASE II COMPONENT-RELATED"/>
    <property type="match status" value="1"/>
</dbReference>
<name>A0A2A5RKD5_9LACT</name>
<organism evidence="10 11">
    <name type="scientific">Lactococcus fujiensis JCM 16395</name>
    <dbReference type="NCBI Taxonomy" id="1291764"/>
    <lineage>
        <taxon>Bacteria</taxon>
        <taxon>Bacillati</taxon>
        <taxon>Bacillota</taxon>
        <taxon>Bacilli</taxon>
        <taxon>Lactobacillales</taxon>
        <taxon>Streptococcaceae</taxon>
        <taxon>Lactococcus</taxon>
    </lineage>
</organism>
<dbReference type="Proteomes" id="UP000218181">
    <property type="component" value="Unassembled WGS sequence"/>
</dbReference>
<keyword evidence="5" id="KW-0598">Phosphotransferase system</keyword>
<dbReference type="Pfam" id="PF03613">
    <property type="entry name" value="EIID-AGA"/>
    <property type="match status" value="1"/>
</dbReference>
<feature type="transmembrane region" description="Helical" evidence="9">
    <location>
        <begin position="224"/>
        <end position="243"/>
    </location>
</feature>
<feature type="transmembrane region" description="Helical" evidence="9">
    <location>
        <begin position="106"/>
        <end position="127"/>
    </location>
</feature>
<comment type="caution">
    <text evidence="10">The sequence shown here is derived from an EMBL/GenBank/DDBJ whole genome shotgun (WGS) entry which is preliminary data.</text>
</comment>
<dbReference type="InterPro" id="IPR050303">
    <property type="entry name" value="GatZ_KbaZ_carbometab"/>
</dbReference>